<proteinExistence type="predicted"/>
<dbReference type="RefSeq" id="WP_073387463.1">
    <property type="nucleotide sequence ID" value="NZ_FQVU01000002.1"/>
</dbReference>
<dbReference type="PANTHER" id="PTHR11735:SF11">
    <property type="entry name" value="TRNA THREONYLCARBAMOYLADENOSINE BIOSYNTHESIS PROTEIN TSAB"/>
    <property type="match status" value="1"/>
</dbReference>
<dbReference type="Pfam" id="PF00814">
    <property type="entry name" value="TsaD"/>
    <property type="match status" value="1"/>
</dbReference>
<dbReference type="AlphaFoldDB" id="A0A1M5GGQ1"/>
<protein>
    <submittedName>
        <fullName evidence="2">tRNA threonylcarbamoyl adenosine modification protein YeaZ</fullName>
    </submittedName>
</protein>
<dbReference type="PANTHER" id="PTHR11735">
    <property type="entry name" value="TRNA N6-ADENOSINE THREONYLCARBAMOYLTRANSFERASE"/>
    <property type="match status" value="1"/>
</dbReference>
<dbReference type="GO" id="GO:0002949">
    <property type="term" value="P:tRNA threonylcarbamoyladenosine modification"/>
    <property type="evidence" value="ECO:0007669"/>
    <property type="project" value="InterPro"/>
</dbReference>
<dbReference type="InterPro" id="IPR000905">
    <property type="entry name" value="Gcp-like_dom"/>
</dbReference>
<name>A0A1M5GGQ1_9ACTN</name>
<reference evidence="2 3" key="1">
    <citation type="submission" date="2016-11" db="EMBL/GenBank/DDBJ databases">
        <authorList>
            <person name="Jaros S."/>
            <person name="Januszkiewicz K."/>
            <person name="Wedrychowicz H."/>
        </authorList>
    </citation>
    <scope>NUCLEOTIDE SEQUENCE [LARGE SCALE GENOMIC DNA]</scope>
    <source>
        <strain evidence="2 3">DSM 45627</strain>
    </source>
</reference>
<gene>
    <name evidence="2" type="ORF">SAMN05443575_1171</name>
</gene>
<dbReference type="GO" id="GO:0005829">
    <property type="term" value="C:cytosol"/>
    <property type="evidence" value="ECO:0007669"/>
    <property type="project" value="TreeGrafter"/>
</dbReference>
<dbReference type="Gene3D" id="3.30.420.40">
    <property type="match status" value="2"/>
</dbReference>
<evidence type="ECO:0000313" key="3">
    <source>
        <dbReference type="Proteomes" id="UP000186132"/>
    </source>
</evidence>
<dbReference type="CDD" id="cd24032">
    <property type="entry name" value="ASKHA_NBD_TsaB"/>
    <property type="match status" value="1"/>
</dbReference>
<evidence type="ECO:0000259" key="1">
    <source>
        <dbReference type="Pfam" id="PF00814"/>
    </source>
</evidence>
<dbReference type="EMBL" id="FQVU01000002">
    <property type="protein sequence ID" value="SHG02897.1"/>
    <property type="molecule type" value="Genomic_DNA"/>
</dbReference>
<sequence length="231" mass="23184">MFVLAIDTSSPAVTAGVVLVAEGADGADAGITVLAERAPLAARGHGELLAPALAECLGAAGLAPADLGAVVAGVGPGPYTGLRVGLVTAAAFADALGVPAYGVCSLDAIAAQAQDESRPAGDLVVLTDARRKEVYWARYDGRERTAGPDVARPANVPLAGVAAGAGAAADLYADAWPALHRVPHRYPTPAVLVGLARDRIVAGAPGEILEPLYLRRPDAVVPGTPKAVTPR</sequence>
<dbReference type="OrthoDB" id="9809995at2"/>
<dbReference type="InterPro" id="IPR022496">
    <property type="entry name" value="T6A_TsaB"/>
</dbReference>
<dbReference type="InterPro" id="IPR043129">
    <property type="entry name" value="ATPase_NBD"/>
</dbReference>
<feature type="domain" description="Gcp-like" evidence="1">
    <location>
        <begin position="40"/>
        <end position="156"/>
    </location>
</feature>
<dbReference type="Proteomes" id="UP000186132">
    <property type="component" value="Unassembled WGS sequence"/>
</dbReference>
<keyword evidence="3" id="KW-1185">Reference proteome</keyword>
<organism evidence="2 3">
    <name type="scientific">Jatrophihabitans endophyticus</name>
    <dbReference type="NCBI Taxonomy" id="1206085"/>
    <lineage>
        <taxon>Bacteria</taxon>
        <taxon>Bacillati</taxon>
        <taxon>Actinomycetota</taxon>
        <taxon>Actinomycetes</taxon>
        <taxon>Jatrophihabitantales</taxon>
        <taxon>Jatrophihabitantaceae</taxon>
        <taxon>Jatrophihabitans</taxon>
    </lineage>
</organism>
<dbReference type="NCBIfam" id="TIGR03725">
    <property type="entry name" value="T6A_YeaZ"/>
    <property type="match status" value="1"/>
</dbReference>
<evidence type="ECO:0000313" key="2">
    <source>
        <dbReference type="EMBL" id="SHG02897.1"/>
    </source>
</evidence>
<accession>A0A1M5GGQ1</accession>
<dbReference type="STRING" id="1206085.SAMN05443575_1171"/>
<dbReference type="SUPFAM" id="SSF53067">
    <property type="entry name" value="Actin-like ATPase domain"/>
    <property type="match status" value="2"/>
</dbReference>